<evidence type="ECO:0000256" key="1">
    <source>
        <dbReference type="SAM" id="SignalP"/>
    </source>
</evidence>
<gene>
    <name evidence="2" type="ORF">THSYN_02180</name>
</gene>
<organism evidence="2 3">
    <name type="scientific">Candidatus Thiodictyon syntrophicum</name>
    <dbReference type="NCBI Taxonomy" id="1166950"/>
    <lineage>
        <taxon>Bacteria</taxon>
        <taxon>Pseudomonadati</taxon>
        <taxon>Pseudomonadota</taxon>
        <taxon>Gammaproteobacteria</taxon>
        <taxon>Chromatiales</taxon>
        <taxon>Chromatiaceae</taxon>
        <taxon>Thiodictyon</taxon>
    </lineage>
</organism>
<dbReference type="RefSeq" id="WP_100917696.1">
    <property type="nucleotide sequence ID" value="NZ_CP020370.1"/>
</dbReference>
<protein>
    <submittedName>
        <fullName evidence="2">Uncharacterized protein</fullName>
    </submittedName>
</protein>
<evidence type="ECO:0000313" key="3">
    <source>
        <dbReference type="Proteomes" id="UP000232638"/>
    </source>
</evidence>
<dbReference type="KEGG" id="tsy:THSYN_02180"/>
<feature type="signal peptide" evidence="1">
    <location>
        <begin position="1"/>
        <end position="25"/>
    </location>
</feature>
<accession>A0A2K8U2S3</accession>
<sequence length="206" mass="22440">MNTRSTIGVARPAALFLAVIAGATAAEKLDTAQRRELDTFFSNFSEARVESFTPGSLSDDALLSFALAHNYINKFKTLKVSRDKLSVLVPAESVDRTTEKYFGRTLGAHRGAPYSVPLADGEALPFSQVRTLTARGEAGHYQAEGIIYQPGGVGPLDVHATPQTWSRQGAEVQETARFTAVIDKVRTGGGERWVLREYRVRTVAPN</sequence>
<dbReference type="AlphaFoldDB" id="A0A2K8U2S3"/>
<evidence type="ECO:0000313" key="2">
    <source>
        <dbReference type="EMBL" id="AUB79882.1"/>
    </source>
</evidence>
<keyword evidence="1" id="KW-0732">Signal</keyword>
<keyword evidence="3" id="KW-1185">Reference proteome</keyword>
<dbReference type="EMBL" id="CP020370">
    <property type="protein sequence ID" value="AUB79882.1"/>
    <property type="molecule type" value="Genomic_DNA"/>
</dbReference>
<dbReference type="OrthoDB" id="5451218at2"/>
<dbReference type="Proteomes" id="UP000232638">
    <property type="component" value="Chromosome"/>
</dbReference>
<feature type="chain" id="PRO_5014875197" evidence="1">
    <location>
        <begin position="26"/>
        <end position="206"/>
    </location>
</feature>
<name>A0A2K8U2S3_9GAMM</name>
<reference evidence="2 3" key="1">
    <citation type="submission" date="2017-03" db="EMBL/GenBank/DDBJ databases">
        <title>Complete genome sequence of Candidatus 'Thiodictyon syntrophicum' sp. nov. strain Cad16T, a photolithoautotroph purple sulfur bacterium isolated from an alpine meromictic lake.</title>
        <authorList>
            <person name="Luedin S.M."/>
            <person name="Pothier J.F."/>
            <person name="Danza F."/>
            <person name="Storelli N."/>
            <person name="Wittwer M."/>
            <person name="Tonolla M."/>
        </authorList>
    </citation>
    <scope>NUCLEOTIDE SEQUENCE [LARGE SCALE GENOMIC DNA]</scope>
    <source>
        <strain evidence="2 3">Cad16T</strain>
    </source>
</reference>
<proteinExistence type="predicted"/>